<evidence type="ECO:0000256" key="1">
    <source>
        <dbReference type="SAM" id="Phobius"/>
    </source>
</evidence>
<feature type="transmembrane region" description="Helical" evidence="1">
    <location>
        <begin position="399"/>
        <end position="417"/>
    </location>
</feature>
<gene>
    <name evidence="2" type="ORF">AVDCRST_MAG67-733</name>
</gene>
<keyword evidence="1" id="KW-1133">Transmembrane helix</keyword>
<reference evidence="2" key="1">
    <citation type="submission" date="2020-02" db="EMBL/GenBank/DDBJ databases">
        <authorList>
            <person name="Meier V. D."/>
        </authorList>
    </citation>
    <scope>NUCLEOTIDE SEQUENCE</scope>
    <source>
        <strain evidence="2">AVDCRST_MAG67</strain>
    </source>
</reference>
<evidence type="ECO:0000313" key="2">
    <source>
        <dbReference type="EMBL" id="CAA9478814.1"/>
    </source>
</evidence>
<sequence>MLIDDRSARVLEAWTDYQVPWSMARGYSGAFGRIVNAPWVWIPLAVLFVAPFLRPPWRMLHLDLLVLSAFSASTAFFNAARVDVSVPLVYPLLGYLLVRMLWIGLRHGESAHDEARRPLRLLVPVSWLAIAVIFLVGFRVALNVTNSNVIDVGYAGVIGADRIVDGDPLYGEFPSDNAMGDTYGPVVYLAYAPFEQALKWSGNWDDLPAAHAAAIAFDLLALALCFLIGRRVRGPDLGVLLAYAWATYPFTLYALMSNSNDALVAALVLAAVWAAGSAPARGAFVALAGLTKFAPLALGPLFALHRGGRPRPRLRSLLAYAVGFAAAVLLAFAPLVGELSLRDFWDHTIAFQAQRGSPFSIWGLYDPDVTWLNYVQRALQVAAALLAIALAFVPRRRDLVGLAALGAAILIALQLGVSHWFYLYIPWFFGLVMIALLGRSAMPAPTRA</sequence>
<protein>
    <recommendedName>
        <fullName evidence="3">DUF2029 domain-containing protein</fullName>
    </recommendedName>
</protein>
<accession>A0A6J4RPR7</accession>
<evidence type="ECO:0008006" key="3">
    <source>
        <dbReference type="Google" id="ProtNLM"/>
    </source>
</evidence>
<feature type="transmembrane region" description="Helical" evidence="1">
    <location>
        <begin position="209"/>
        <end position="229"/>
    </location>
</feature>
<feature type="transmembrane region" description="Helical" evidence="1">
    <location>
        <begin position="250"/>
        <end position="276"/>
    </location>
</feature>
<feature type="transmembrane region" description="Helical" evidence="1">
    <location>
        <begin position="423"/>
        <end position="442"/>
    </location>
</feature>
<keyword evidence="1" id="KW-0812">Transmembrane</keyword>
<dbReference type="EMBL" id="CADCVQ010000037">
    <property type="protein sequence ID" value="CAA9478814.1"/>
    <property type="molecule type" value="Genomic_DNA"/>
</dbReference>
<name>A0A6J4RPR7_9ACTN</name>
<feature type="transmembrane region" description="Helical" evidence="1">
    <location>
        <begin position="282"/>
        <end position="305"/>
    </location>
</feature>
<feature type="transmembrane region" description="Helical" evidence="1">
    <location>
        <begin position="121"/>
        <end position="142"/>
    </location>
</feature>
<organism evidence="2">
    <name type="scientific">uncultured Solirubrobacteraceae bacterium</name>
    <dbReference type="NCBI Taxonomy" id="1162706"/>
    <lineage>
        <taxon>Bacteria</taxon>
        <taxon>Bacillati</taxon>
        <taxon>Actinomycetota</taxon>
        <taxon>Thermoleophilia</taxon>
        <taxon>Solirubrobacterales</taxon>
        <taxon>Solirubrobacteraceae</taxon>
        <taxon>environmental samples</taxon>
    </lineage>
</organism>
<dbReference type="AlphaFoldDB" id="A0A6J4RPR7"/>
<feature type="transmembrane region" description="Helical" evidence="1">
    <location>
        <begin position="88"/>
        <end position="105"/>
    </location>
</feature>
<feature type="transmembrane region" description="Helical" evidence="1">
    <location>
        <begin position="317"/>
        <end position="336"/>
    </location>
</feature>
<feature type="transmembrane region" description="Helical" evidence="1">
    <location>
        <begin position="374"/>
        <end position="392"/>
    </location>
</feature>
<proteinExistence type="predicted"/>
<keyword evidence="1" id="KW-0472">Membrane</keyword>
<feature type="transmembrane region" description="Helical" evidence="1">
    <location>
        <begin position="30"/>
        <end position="50"/>
    </location>
</feature>